<dbReference type="PROSITE" id="PS00108">
    <property type="entry name" value="PROTEIN_KINASE_ST"/>
    <property type="match status" value="1"/>
</dbReference>
<sequence>MSCFPCLRRRVKEDSSKVANISGNSEPNASQEGSAASPHGSVSPFSANHGLQPKALGALTFTMAELSRVTANFSESHKIGQGGFGSVFKGKLRNGQLVAIKRGKKELFETQFSTEFENEVNMLSQVEHLNLVKLIGYLEEGDERILVTEFVTNGNLRQHLDGSPYGVILNMGTRLDIAIDIAHALTYLHYYTDRPIIHRDVKSSNILLTDSYRAKVADFGFSRVGPSGEMGATHVSTQVRGTAGYLDPEYLTTYQLNVKSDVYSFGILLIELFTGRRPLDISRPNDERVTVRWAFAKFLDGKLRHILDPNIKRTPAIIGILPSLFQLAFSCVAPSKTDRPNMIEVQEKLWDIRKDYQAALNHQRENQVERNHHAYSLKSVKSPRSGETVKADSAKPRRSEDNESSRARSIRRSEDNESSRARSSRRSESETPKNRRNIGSPEAADVCSPRNYTASDALHDRHP</sequence>
<evidence type="ECO:0000256" key="1">
    <source>
        <dbReference type="ARBA" id="ARBA00022679"/>
    </source>
</evidence>
<keyword evidence="2 5" id="KW-0547">Nucleotide-binding</keyword>
<dbReference type="Proteomes" id="UP001497444">
    <property type="component" value="Chromosome 2"/>
</dbReference>
<evidence type="ECO:0000256" key="6">
    <source>
        <dbReference type="RuleBase" id="RU000304"/>
    </source>
</evidence>
<dbReference type="EMBL" id="OZ020097">
    <property type="protein sequence ID" value="CAK9268296.1"/>
    <property type="molecule type" value="Genomic_DNA"/>
</dbReference>
<dbReference type="InterPro" id="IPR011009">
    <property type="entry name" value="Kinase-like_dom_sf"/>
</dbReference>
<feature type="domain" description="Protein kinase" evidence="8">
    <location>
        <begin position="73"/>
        <end position="351"/>
    </location>
</feature>
<evidence type="ECO:0000256" key="4">
    <source>
        <dbReference type="ARBA" id="ARBA00022840"/>
    </source>
</evidence>
<dbReference type="InterPro" id="IPR008271">
    <property type="entry name" value="Ser/Thr_kinase_AS"/>
</dbReference>
<feature type="compositionally biased region" description="Basic and acidic residues" evidence="7">
    <location>
        <begin position="387"/>
        <end position="433"/>
    </location>
</feature>
<dbReference type="SUPFAM" id="SSF56112">
    <property type="entry name" value="Protein kinase-like (PK-like)"/>
    <property type="match status" value="1"/>
</dbReference>
<evidence type="ECO:0000256" key="2">
    <source>
        <dbReference type="ARBA" id="ARBA00022741"/>
    </source>
</evidence>
<feature type="region of interest" description="Disordered" evidence="7">
    <location>
        <begin position="15"/>
        <end position="47"/>
    </location>
</feature>
<evidence type="ECO:0000259" key="8">
    <source>
        <dbReference type="PROSITE" id="PS50011"/>
    </source>
</evidence>
<dbReference type="PANTHER" id="PTHR47989">
    <property type="entry name" value="OS01G0750732 PROTEIN"/>
    <property type="match status" value="1"/>
</dbReference>
<feature type="compositionally biased region" description="Polar residues" evidence="7">
    <location>
        <begin position="17"/>
        <end position="34"/>
    </location>
</feature>
<evidence type="ECO:0000313" key="9">
    <source>
        <dbReference type="EMBL" id="CAK9268296.1"/>
    </source>
</evidence>
<evidence type="ECO:0000313" key="10">
    <source>
        <dbReference type="Proteomes" id="UP001497444"/>
    </source>
</evidence>
<keyword evidence="1" id="KW-0808">Transferase</keyword>
<evidence type="ECO:0000256" key="3">
    <source>
        <dbReference type="ARBA" id="ARBA00022777"/>
    </source>
</evidence>
<keyword evidence="3" id="KW-0418">Kinase</keyword>
<protein>
    <recommendedName>
        <fullName evidence="8">Protein kinase domain-containing protein</fullName>
    </recommendedName>
</protein>
<reference evidence="9 10" key="1">
    <citation type="submission" date="2024-02" db="EMBL/GenBank/DDBJ databases">
        <authorList>
            <consortium name="ELIXIR-Norway"/>
            <consortium name="Elixir Norway"/>
        </authorList>
    </citation>
    <scope>NUCLEOTIDE SEQUENCE [LARGE SCALE GENOMIC DNA]</scope>
</reference>
<name>A0ABP0WN49_9BRYO</name>
<organism evidence="9 10">
    <name type="scientific">Sphagnum jensenii</name>
    <dbReference type="NCBI Taxonomy" id="128206"/>
    <lineage>
        <taxon>Eukaryota</taxon>
        <taxon>Viridiplantae</taxon>
        <taxon>Streptophyta</taxon>
        <taxon>Embryophyta</taxon>
        <taxon>Bryophyta</taxon>
        <taxon>Sphagnophytina</taxon>
        <taxon>Sphagnopsida</taxon>
        <taxon>Sphagnales</taxon>
        <taxon>Sphagnaceae</taxon>
        <taxon>Sphagnum</taxon>
    </lineage>
</organism>
<feature type="compositionally biased region" description="Basic and acidic residues" evidence="7">
    <location>
        <begin position="363"/>
        <end position="372"/>
    </location>
</feature>
<dbReference type="Gene3D" id="3.30.200.20">
    <property type="entry name" value="Phosphorylase Kinase, domain 1"/>
    <property type="match status" value="1"/>
</dbReference>
<keyword evidence="6" id="KW-0723">Serine/threonine-protein kinase</keyword>
<dbReference type="Pfam" id="PF00069">
    <property type="entry name" value="Pkinase"/>
    <property type="match status" value="1"/>
</dbReference>
<feature type="region of interest" description="Disordered" evidence="7">
    <location>
        <begin position="363"/>
        <end position="463"/>
    </location>
</feature>
<dbReference type="InterPro" id="IPR017441">
    <property type="entry name" value="Protein_kinase_ATP_BS"/>
</dbReference>
<dbReference type="PROSITE" id="PS00107">
    <property type="entry name" value="PROTEIN_KINASE_ATP"/>
    <property type="match status" value="1"/>
</dbReference>
<keyword evidence="4 5" id="KW-0067">ATP-binding</keyword>
<proteinExistence type="inferred from homology"/>
<evidence type="ECO:0000256" key="5">
    <source>
        <dbReference type="PROSITE-ProRule" id="PRU10141"/>
    </source>
</evidence>
<gene>
    <name evidence="9" type="ORF">CSSPJE1EN1_LOCUS13774</name>
</gene>
<comment type="similarity">
    <text evidence="6">Belongs to the protein kinase superfamily.</text>
</comment>
<keyword evidence="10" id="KW-1185">Reference proteome</keyword>
<dbReference type="Gene3D" id="1.10.510.10">
    <property type="entry name" value="Transferase(Phosphotransferase) domain 1"/>
    <property type="match status" value="1"/>
</dbReference>
<dbReference type="CDD" id="cd14066">
    <property type="entry name" value="STKc_IRAK"/>
    <property type="match status" value="1"/>
</dbReference>
<accession>A0ABP0WN49</accession>
<dbReference type="PROSITE" id="PS50011">
    <property type="entry name" value="PROTEIN_KINASE_DOM"/>
    <property type="match status" value="1"/>
</dbReference>
<feature type="binding site" evidence="5">
    <location>
        <position position="101"/>
    </location>
    <ligand>
        <name>ATP</name>
        <dbReference type="ChEBI" id="CHEBI:30616"/>
    </ligand>
</feature>
<dbReference type="InterPro" id="IPR000719">
    <property type="entry name" value="Prot_kinase_dom"/>
</dbReference>
<dbReference type="PANTHER" id="PTHR47989:SF71">
    <property type="entry name" value="PROTEIN KINASE DOMAIN-CONTAINING PROTEIN"/>
    <property type="match status" value="1"/>
</dbReference>
<dbReference type="SMART" id="SM00220">
    <property type="entry name" value="S_TKc"/>
    <property type="match status" value="1"/>
</dbReference>
<evidence type="ECO:0000256" key="7">
    <source>
        <dbReference type="SAM" id="MobiDB-lite"/>
    </source>
</evidence>